<feature type="region of interest" description="Disordered" evidence="1">
    <location>
        <begin position="1"/>
        <end position="58"/>
    </location>
</feature>
<name>A0A1X7TJS2_AMPQE</name>
<organism evidence="2">
    <name type="scientific">Amphimedon queenslandica</name>
    <name type="common">Sponge</name>
    <dbReference type="NCBI Taxonomy" id="400682"/>
    <lineage>
        <taxon>Eukaryota</taxon>
        <taxon>Metazoa</taxon>
        <taxon>Porifera</taxon>
        <taxon>Demospongiae</taxon>
        <taxon>Heteroscleromorpha</taxon>
        <taxon>Haplosclerida</taxon>
        <taxon>Niphatidae</taxon>
        <taxon>Amphimedon</taxon>
    </lineage>
</organism>
<feature type="compositionally biased region" description="Acidic residues" evidence="1">
    <location>
        <begin position="36"/>
        <end position="54"/>
    </location>
</feature>
<protein>
    <submittedName>
        <fullName evidence="2">Uncharacterized protein</fullName>
    </submittedName>
</protein>
<dbReference type="AlphaFoldDB" id="A0A1X7TJS2"/>
<evidence type="ECO:0000256" key="1">
    <source>
        <dbReference type="SAM" id="MobiDB-lite"/>
    </source>
</evidence>
<sequence length="96" mass="10503">MEDDSSSDNEDIDDGGDLQINGELEISGLTVMSDDSPGDMEMEVSNPEEPEDMETAGVRGIQEQVLVPVEVEREVDIREERKVKDFLHAGCGCSDS</sequence>
<evidence type="ECO:0000313" key="2">
    <source>
        <dbReference type="EnsemblMetazoa" id="Aqu2.1.15096_001"/>
    </source>
</evidence>
<feature type="compositionally biased region" description="Acidic residues" evidence="1">
    <location>
        <begin position="1"/>
        <end position="16"/>
    </location>
</feature>
<dbReference type="EnsemblMetazoa" id="Aqu2.1.15096_001">
    <property type="protein sequence ID" value="Aqu2.1.15096_001"/>
    <property type="gene ID" value="Aqu2.1.15096"/>
</dbReference>
<dbReference type="InParanoid" id="A0A1X7TJS2"/>
<accession>A0A1X7TJS2</accession>
<proteinExistence type="predicted"/>
<reference evidence="2" key="1">
    <citation type="submission" date="2017-05" db="UniProtKB">
        <authorList>
            <consortium name="EnsemblMetazoa"/>
        </authorList>
    </citation>
    <scope>IDENTIFICATION</scope>
</reference>